<accession>A0A3S9XFX0</accession>
<dbReference type="SUPFAM" id="SSF81901">
    <property type="entry name" value="HCP-like"/>
    <property type="match status" value="1"/>
</dbReference>
<keyword evidence="1" id="KW-0732">Signal</keyword>
<dbReference type="AlphaFoldDB" id="A0A3S9XFX0"/>
<dbReference type="RefSeq" id="WP_127163980.1">
    <property type="nucleotide sequence ID" value="NZ_CP029822.1"/>
</dbReference>
<dbReference type="SMART" id="SM00671">
    <property type="entry name" value="SEL1"/>
    <property type="match status" value="2"/>
</dbReference>
<dbReference type="InterPro" id="IPR006597">
    <property type="entry name" value="Sel1-like"/>
</dbReference>
<proteinExistence type="predicted"/>
<feature type="signal peptide" evidence="1">
    <location>
        <begin position="1"/>
        <end position="24"/>
    </location>
</feature>
<evidence type="ECO:0000313" key="3">
    <source>
        <dbReference type="Proteomes" id="UP000273143"/>
    </source>
</evidence>
<dbReference type="Gene3D" id="1.25.40.10">
    <property type="entry name" value="Tetratricopeptide repeat domain"/>
    <property type="match status" value="1"/>
</dbReference>
<evidence type="ECO:0000313" key="2">
    <source>
        <dbReference type="EMBL" id="AZS51206.1"/>
    </source>
</evidence>
<dbReference type="EMBL" id="CP029822">
    <property type="protein sequence ID" value="AZS51206.1"/>
    <property type="molecule type" value="Genomic_DNA"/>
</dbReference>
<gene>
    <name evidence="2" type="ORF">DM558_10695</name>
</gene>
<dbReference type="InterPro" id="IPR011990">
    <property type="entry name" value="TPR-like_helical_dom_sf"/>
</dbReference>
<dbReference type="KEGG" id="emo:DM558_10695"/>
<dbReference type="Pfam" id="PF08238">
    <property type="entry name" value="Sel1"/>
    <property type="match status" value="2"/>
</dbReference>
<keyword evidence="3" id="KW-1185">Reference proteome</keyword>
<name>A0A3S9XFX0_9GAMM</name>
<organism evidence="2 3">
    <name type="scientific">Entomomonas moraniae</name>
    <dbReference type="NCBI Taxonomy" id="2213226"/>
    <lineage>
        <taxon>Bacteria</taxon>
        <taxon>Pseudomonadati</taxon>
        <taxon>Pseudomonadota</taxon>
        <taxon>Gammaproteobacteria</taxon>
        <taxon>Pseudomonadales</taxon>
        <taxon>Pseudomonadaceae</taxon>
        <taxon>Entomomonas</taxon>
    </lineage>
</organism>
<reference evidence="3" key="1">
    <citation type="submission" date="2018-06" db="EMBL/GenBank/DDBJ databases">
        <title>Complete genome of Pseudomonas insecticola strain QZS01.</title>
        <authorList>
            <person name="Wang J."/>
            <person name="Su Q."/>
        </authorList>
    </citation>
    <scope>NUCLEOTIDE SEQUENCE [LARGE SCALE GENOMIC DNA]</scope>
    <source>
        <strain evidence="3">QZS01</strain>
    </source>
</reference>
<feature type="chain" id="PRO_5019570559" evidence="1">
    <location>
        <begin position="25"/>
        <end position="122"/>
    </location>
</feature>
<dbReference type="InterPro" id="IPR052945">
    <property type="entry name" value="Mitotic_Regulator"/>
</dbReference>
<sequence length="122" mass="13485">MQTIKSISLSIIIFGAALLNLSYANEQPTQDLMKQAKTYYDQGDYQTVITLLNKLAEQGNAQAMNNLGYMYANGQGVTTDNTRAMYCMLKAAEGGSMQAMKNLGFAYYDGKIVIKDEQQSLD</sequence>
<evidence type="ECO:0000256" key="1">
    <source>
        <dbReference type="SAM" id="SignalP"/>
    </source>
</evidence>
<dbReference type="PANTHER" id="PTHR43628">
    <property type="entry name" value="ACTIVATOR OF C KINASE PROTEIN 1-RELATED"/>
    <property type="match status" value="1"/>
</dbReference>
<dbReference type="Proteomes" id="UP000273143">
    <property type="component" value="Chromosome"/>
</dbReference>
<dbReference type="PANTHER" id="PTHR43628:SF1">
    <property type="entry name" value="CHITIN SYNTHASE REGULATORY FACTOR 2-RELATED"/>
    <property type="match status" value="1"/>
</dbReference>
<protein>
    <submittedName>
        <fullName evidence="2">Sel1 repeat family protein</fullName>
    </submittedName>
</protein>